<proteinExistence type="predicted"/>
<comment type="caution">
    <text evidence="2">The sequence shown here is derived from an EMBL/GenBank/DDBJ whole genome shotgun (WGS) entry which is preliminary data.</text>
</comment>
<organism evidence="2 3">
    <name type="scientific">candidate division WWE3 bacterium</name>
    <dbReference type="NCBI Taxonomy" id="2053526"/>
    <lineage>
        <taxon>Bacteria</taxon>
        <taxon>Katanobacteria</taxon>
    </lineage>
</organism>
<dbReference type="SUPFAM" id="SSF46785">
    <property type="entry name" value="Winged helix' DNA-binding domain"/>
    <property type="match status" value="1"/>
</dbReference>
<gene>
    <name evidence="2" type="ORF">KC573_00540</name>
</gene>
<sequence>MKTLTEFGLSENEVLVYSEALKHDESSPYSLAQSTGVPRTTVYDVLMSLSLKGLVELKQSDGFSKQQTRVTAKNPSTLRTILQEKRKELIQTEVDVLEILPLLKGAFHGEEANADFQFFPGIEGARKVLFGEDEDHMDVPIHVFDNLMPMDAFGSKETDDGVDETKKFRLHAKHKIKEVFVLNDWTKHVLTYQYHRDPDYIVYREMRYLDNPILKFNQRFAIKGTRIMIGCAHEDEVWGLIINSKSLSEMMESIFQFIWQQALPVTPEFVESLGVDDYLEYEKRLGHRKL</sequence>
<reference evidence="2" key="2">
    <citation type="journal article" date="2021" name="Microbiome">
        <title>Successional dynamics and alternative stable states in a saline activated sludge microbial community over 9 years.</title>
        <authorList>
            <person name="Wang Y."/>
            <person name="Ye J."/>
            <person name="Ju F."/>
            <person name="Liu L."/>
            <person name="Boyd J.A."/>
            <person name="Deng Y."/>
            <person name="Parks D.H."/>
            <person name="Jiang X."/>
            <person name="Yin X."/>
            <person name="Woodcroft B.J."/>
            <person name="Tyson G.W."/>
            <person name="Hugenholtz P."/>
            <person name="Polz M.F."/>
            <person name="Zhang T."/>
        </authorList>
    </citation>
    <scope>NUCLEOTIDE SEQUENCE</scope>
    <source>
        <strain evidence="2">HKST-UBA02</strain>
    </source>
</reference>
<name>A0A955LVJ3_UNCKA</name>
<protein>
    <recommendedName>
        <fullName evidence="1">Transcription regulator TrmB N-terminal domain-containing protein</fullName>
    </recommendedName>
</protein>
<dbReference type="InterPro" id="IPR036388">
    <property type="entry name" value="WH-like_DNA-bd_sf"/>
</dbReference>
<accession>A0A955LVJ3</accession>
<dbReference type="InterPro" id="IPR036390">
    <property type="entry name" value="WH_DNA-bd_sf"/>
</dbReference>
<evidence type="ECO:0000313" key="3">
    <source>
        <dbReference type="Proteomes" id="UP000699691"/>
    </source>
</evidence>
<evidence type="ECO:0000313" key="2">
    <source>
        <dbReference type="EMBL" id="MCA9397293.1"/>
    </source>
</evidence>
<dbReference type="PANTHER" id="PTHR34293:SF1">
    <property type="entry name" value="HTH-TYPE TRANSCRIPTIONAL REGULATOR TRMBL2"/>
    <property type="match status" value="1"/>
</dbReference>
<reference evidence="2" key="1">
    <citation type="submission" date="2020-04" db="EMBL/GenBank/DDBJ databases">
        <authorList>
            <person name="Zhang T."/>
        </authorList>
    </citation>
    <scope>NUCLEOTIDE SEQUENCE</scope>
    <source>
        <strain evidence="2">HKST-UBA02</strain>
    </source>
</reference>
<dbReference type="EMBL" id="JAGQKY010000012">
    <property type="protein sequence ID" value="MCA9397293.1"/>
    <property type="molecule type" value="Genomic_DNA"/>
</dbReference>
<dbReference type="InterPro" id="IPR051797">
    <property type="entry name" value="TrmB-like"/>
</dbReference>
<dbReference type="Proteomes" id="UP000699691">
    <property type="component" value="Unassembled WGS sequence"/>
</dbReference>
<feature type="domain" description="Transcription regulator TrmB N-terminal" evidence="1">
    <location>
        <begin position="4"/>
        <end position="67"/>
    </location>
</feature>
<dbReference type="InterPro" id="IPR002831">
    <property type="entry name" value="Tscrpt_reg_TrmB_N"/>
</dbReference>
<dbReference type="PANTHER" id="PTHR34293">
    <property type="entry name" value="HTH-TYPE TRANSCRIPTIONAL REGULATOR TRMBL2"/>
    <property type="match status" value="1"/>
</dbReference>
<dbReference type="Gene3D" id="1.10.10.10">
    <property type="entry name" value="Winged helix-like DNA-binding domain superfamily/Winged helix DNA-binding domain"/>
    <property type="match status" value="1"/>
</dbReference>
<dbReference type="AlphaFoldDB" id="A0A955LVJ3"/>
<dbReference type="Pfam" id="PF01978">
    <property type="entry name" value="TrmB"/>
    <property type="match status" value="1"/>
</dbReference>
<evidence type="ECO:0000259" key="1">
    <source>
        <dbReference type="Pfam" id="PF01978"/>
    </source>
</evidence>